<dbReference type="AlphaFoldDB" id="A0A3M2M6Y9"/>
<accession>A0A3M2M6Y9</accession>
<gene>
    <name evidence="1" type="ORF">EBO15_10365</name>
</gene>
<dbReference type="Proteomes" id="UP000282674">
    <property type="component" value="Unassembled WGS sequence"/>
</dbReference>
<comment type="caution">
    <text evidence="1">The sequence shown here is derived from an EMBL/GenBank/DDBJ whole genome shotgun (WGS) entry which is preliminary data.</text>
</comment>
<organism evidence="1 2">
    <name type="scientific">Actinomadura harenae</name>
    <dbReference type="NCBI Taxonomy" id="2483351"/>
    <lineage>
        <taxon>Bacteria</taxon>
        <taxon>Bacillati</taxon>
        <taxon>Actinomycetota</taxon>
        <taxon>Actinomycetes</taxon>
        <taxon>Streptosporangiales</taxon>
        <taxon>Thermomonosporaceae</taxon>
        <taxon>Actinomadura</taxon>
    </lineage>
</organism>
<proteinExistence type="predicted"/>
<dbReference type="EMBL" id="RFFG01000014">
    <property type="protein sequence ID" value="RMI45321.1"/>
    <property type="molecule type" value="Genomic_DNA"/>
</dbReference>
<reference evidence="1 2" key="1">
    <citation type="submission" date="2018-10" db="EMBL/GenBank/DDBJ databases">
        <title>Isolation from soil.</title>
        <authorList>
            <person name="Hu J."/>
        </authorList>
    </citation>
    <scope>NUCLEOTIDE SEQUENCE [LARGE SCALE GENOMIC DNA]</scope>
    <source>
        <strain evidence="1 2">NEAU-Ht49</strain>
    </source>
</reference>
<evidence type="ECO:0000313" key="2">
    <source>
        <dbReference type="Proteomes" id="UP000282674"/>
    </source>
</evidence>
<keyword evidence="2" id="KW-1185">Reference proteome</keyword>
<sequence length="288" mass="31177">MPTVARLLSTALDGPEELMRSVALVDRPHSPPVVRQLIGLMAVLSPIEKPVIAQERVPLVKQLWELTLSVDPAHARRLDELVMELPGPTRWQLLWELTGTDARGLLPTVGRRFNVALGWLASFTDDSDGAHPHLVTSAAILAPGMGAWYDLLQRRALAFAERFPAEMVEDTLAWWLVLIASLGVEPIGFPLEHDGTPTGVWDLNAALEAGAEHQPASVADAIPDETGTSPITRRSAARILHACQQISAQGRDDALGVARTQVTGLTALERAVMMWNMAVTLSSALPRG</sequence>
<protein>
    <submittedName>
        <fullName evidence="1">Uncharacterized protein</fullName>
    </submittedName>
</protein>
<name>A0A3M2M6Y9_9ACTN</name>
<evidence type="ECO:0000313" key="1">
    <source>
        <dbReference type="EMBL" id="RMI45321.1"/>
    </source>
</evidence>